<feature type="region of interest" description="Disordered" evidence="1">
    <location>
        <begin position="1"/>
        <end position="75"/>
    </location>
</feature>
<feature type="compositionally biased region" description="Basic and acidic residues" evidence="1">
    <location>
        <begin position="63"/>
        <end position="72"/>
    </location>
</feature>
<accession>A0A8J1UB32</accession>
<sequence>ALAVNEDPSHLRKVDGQWQKQDSKTGEWSNIDKNFEKQLNKIVSSTNKPKKKKNRKETNPNGNREKSAKAKQNEMLVTELEERMRLEDGEWKKIDPVTKETLPLSPKELQLLQTDGIVAMETNTLKEIDG</sequence>
<dbReference type="AlphaFoldDB" id="A0A8J1UB32"/>
<keyword evidence="3" id="KW-1185">Reference proteome</keyword>
<feature type="non-terminal residue" evidence="2">
    <location>
        <position position="1"/>
    </location>
</feature>
<gene>
    <name evidence="2" type="ORF">OFUS_LOCUS1742</name>
</gene>
<protein>
    <submittedName>
        <fullName evidence="2">Uncharacterized protein</fullName>
    </submittedName>
</protein>
<dbReference type="OrthoDB" id="9991317at2759"/>
<feature type="non-terminal residue" evidence="2">
    <location>
        <position position="130"/>
    </location>
</feature>
<reference evidence="2" key="1">
    <citation type="submission" date="2022-03" db="EMBL/GenBank/DDBJ databases">
        <authorList>
            <person name="Martin C."/>
        </authorList>
    </citation>
    <scope>NUCLEOTIDE SEQUENCE</scope>
</reference>
<feature type="compositionally biased region" description="Basic and acidic residues" evidence="1">
    <location>
        <begin position="7"/>
        <end position="25"/>
    </location>
</feature>
<evidence type="ECO:0000313" key="2">
    <source>
        <dbReference type="EMBL" id="CAH1774240.1"/>
    </source>
</evidence>
<evidence type="ECO:0000256" key="1">
    <source>
        <dbReference type="SAM" id="MobiDB-lite"/>
    </source>
</evidence>
<name>A0A8J1UB32_OWEFU</name>
<proteinExistence type="predicted"/>
<dbReference type="Proteomes" id="UP000749559">
    <property type="component" value="Unassembled WGS sequence"/>
</dbReference>
<organism evidence="2 3">
    <name type="scientific">Owenia fusiformis</name>
    <name type="common">Polychaete worm</name>
    <dbReference type="NCBI Taxonomy" id="6347"/>
    <lineage>
        <taxon>Eukaryota</taxon>
        <taxon>Metazoa</taxon>
        <taxon>Spiralia</taxon>
        <taxon>Lophotrochozoa</taxon>
        <taxon>Annelida</taxon>
        <taxon>Polychaeta</taxon>
        <taxon>Sedentaria</taxon>
        <taxon>Canalipalpata</taxon>
        <taxon>Sabellida</taxon>
        <taxon>Oweniida</taxon>
        <taxon>Oweniidae</taxon>
        <taxon>Owenia</taxon>
    </lineage>
</organism>
<dbReference type="EMBL" id="CAIIXF020000001">
    <property type="protein sequence ID" value="CAH1774240.1"/>
    <property type="molecule type" value="Genomic_DNA"/>
</dbReference>
<evidence type="ECO:0000313" key="3">
    <source>
        <dbReference type="Proteomes" id="UP000749559"/>
    </source>
</evidence>
<comment type="caution">
    <text evidence="2">The sequence shown here is derived from an EMBL/GenBank/DDBJ whole genome shotgun (WGS) entry which is preliminary data.</text>
</comment>